<feature type="non-terminal residue" evidence="1">
    <location>
        <position position="149"/>
    </location>
</feature>
<dbReference type="InterPro" id="IPR051910">
    <property type="entry name" value="ComF/GntX_DNA_util-trans"/>
</dbReference>
<dbReference type="EMBL" id="AXCW01000188">
    <property type="protein sequence ID" value="EYR62693.1"/>
    <property type="molecule type" value="Genomic_DNA"/>
</dbReference>
<dbReference type="PANTHER" id="PTHR47505">
    <property type="entry name" value="DNA UTILIZATION PROTEIN YHGH"/>
    <property type="match status" value="1"/>
</dbReference>
<gene>
    <name evidence="1" type="ORF">N866_05875</name>
</gene>
<dbReference type="PANTHER" id="PTHR47505:SF1">
    <property type="entry name" value="DNA UTILIZATION PROTEIN YHGH"/>
    <property type="match status" value="1"/>
</dbReference>
<dbReference type="Proteomes" id="UP000019753">
    <property type="component" value="Unassembled WGS sequence"/>
</dbReference>
<accession>A0A021VNK8</accession>
<evidence type="ECO:0000313" key="1">
    <source>
        <dbReference type="EMBL" id="EYR62693.1"/>
    </source>
</evidence>
<name>A0A021VNK8_9CELL</name>
<dbReference type="AlphaFoldDB" id="A0A021VNK8"/>
<evidence type="ECO:0000313" key="2">
    <source>
        <dbReference type="Proteomes" id="UP000019753"/>
    </source>
</evidence>
<comment type="caution">
    <text evidence="1">The sequence shown here is derived from an EMBL/GenBank/DDBJ whole genome shotgun (WGS) entry which is preliminary data.</text>
</comment>
<dbReference type="GO" id="GO:0016757">
    <property type="term" value="F:glycosyltransferase activity"/>
    <property type="evidence" value="ECO:0007669"/>
    <property type="project" value="UniProtKB-KW"/>
</dbReference>
<organism evidence="1 2">
    <name type="scientific">Actinotalea ferrariae CF5-4</name>
    <dbReference type="NCBI Taxonomy" id="948458"/>
    <lineage>
        <taxon>Bacteria</taxon>
        <taxon>Bacillati</taxon>
        <taxon>Actinomycetota</taxon>
        <taxon>Actinomycetes</taxon>
        <taxon>Micrococcales</taxon>
        <taxon>Cellulomonadaceae</taxon>
        <taxon>Actinotalea</taxon>
    </lineage>
</organism>
<keyword evidence="1" id="KW-0808">Transferase</keyword>
<keyword evidence="1" id="KW-0328">Glycosyltransferase</keyword>
<protein>
    <submittedName>
        <fullName evidence="1">Phosphoribosyltransferase</fullName>
    </submittedName>
</protein>
<proteinExistence type="predicted"/>
<reference evidence="1 2" key="1">
    <citation type="submission" date="2014-01" db="EMBL/GenBank/DDBJ databases">
        <title>Actinotalea ferrariae CF5-4.</title>
        <authorList>
            <person name="Chen F."/>
            <person name="Li Y."/>
            <person name="Wang G."/>
        </authorList>
    </citation>
    <scope>NUCLEOTIDE SEQUENCE [LARGE SCALE GENOMIC DNA]</scope>
    <source>
        <strain evidence="1 2">CF5-4</strain>
    </source>
</reference>
<keyword evidence="2" id="KW-1185">Reference proteome</keyword>
<sequence length="149" mass="15303">MLRGALEELGRVLVPQQCPGCGAWDVPLCDACRAGLLAPPRRVERHAPRLDDVLHGPLPTWAVATYAGPVQAAVVAWKDRGRGDLGPVLQGVLRSAASTVAPVLLAATAGQEVLVVPVPSTAGARRRRGGDLVGALAMAAARGLRGAGQ</sequence>